<feature type="domain" description="DUF6570" evidence="1">
    <location>
        <begin position="2"/>
        <end position="81"/>
    </location>
</feature>
<sequence length="98" mass="11049">VLHGNTCAHEMNVVSTASVLPRTPADINETLSVVFIGPGKLRPEFLKNIYRIRKGKVWDFLSWLTAHNSLYLDMPLDKTILDQYPDDDTLPGIQNNVV</sequence>
<reference evidence="2 3" key="1">
    <citation type="submission" date="2014-04" db="EMBL/GenBank/DDBJ databases">
        <authorList>
            <consortium name="DOE Joint Genome Institute"/>
            <person name="Kuo A."/>
            <person name="Tarkka M."/>
            <person name="Buscot F."/>
            <person name="Kohler A."/>
            <person name="Nagy L.G."/>
            <person name="Floudas D."/>
            <person name="Copeland A."/>
            <person name="Barry K.W."/>
            <person name="Cichocki N."/>
            <person name="Veneault-Fourrey C."/>
            <person name="LaButti K."/>
            <person name="Lindquist E.A."/>
            <person name="Lipzen A."/>
            <person name="Lundell T."/>
            <person name="Morin E."/>
            <person name="Murat C."/>
            <person name="Sun H."/>
            <person name="Tunlid A."/>
            <person name="Henrissat B."/>
            <person name="Grigoriev I.V."/>
            <person name="Hibbett D.S."/>
            <person name="Martin F."/>
            <person name="Nordberg H.P."/>
            <person name="Cantor M.N."/>
            <person name="Hua S.X."/>
        </authorList>
    </citation>
    <scope>NUCLEOTIDE SEQUENCE [LARGE SCALE GENOMIC DNA]</scope>
    <source>
        <strain evidence="2 3">F 1598</strain>
    </source>
</reference>
<accession>A0A0C3F9K8</accession>
<gene>
    <name evidence="2" type="ORF">PILCRDRAFT_32932</name>
</gene>
<name>A0A0C3F9K8_PILCF</name>
<dbReference type="HOGENOM" id="CLU_2365166_0_0_1"/>
<protein>
    <recommendedName>
        <fullName evidence="1">DUF6570 domain-containing protein</fullName>
    </recommendedName>
</protein>
<keyword evidence="3" id="KW-1185">Reference proteome</keyword>
<dbReference type="OrthoDB" id="3257061at2759"/>
<dbReference type="EMBL" id="KN832999">
    <property type="protein sequence ID" value="KIM81340.1"/>
    <property type="molecule type" value="Genomic_DNA"/>
</dbReference>
<dbReference type="AlphaFoldDB" id="A0A0C3F9K8"/>
<dbReference type="Proteomes" id="UP000054166">
    <property type="component" value="Unassembled WGS sequence"/>
</dbReference>
<reference evidence="3" key="2">
    <citation type="submission" date="2015-01" db="EMBL/GenBank/DDBJ databases">
        <title>Evolutionary Origins and Diversification of the Mycorrhizal Mutualists.</title>
        <authorList>
            <consortium name="DOE Joint Genome Institute"/>
            <consortium name="Mycorrhizal Genomics Consortium"/>
            <person name="Kohler A."/>
            <person name="Kuo A."/>
            <person name="Nagy L.G."/>
            <person name="Floudas D."/>
            <person name="Copeland A."/>
            <person name="Barry K.W."/>
            <person name="Cichocki N."/>
            <person name="Veneault-Fourrey C."/>
            <person name="LaButti K."/>
            <person name="Lindquist E.A."/>
            <person name="Lipzen A."/>
            <person name="Lundell T."/>
            <person name="Morin E."/>
            <person name="Murat C."/>
            <person name="Riley R."/>
            <person name="Ohm R."/>
            <person name="Sun H."/>
            <person name="Tunlid A."/>
            <person name="Henrissat B."/>
            <person name="Grigoriev I.V."/>
            <person name="Hibbett D.S."/>
            <person name="Martin F."/>
        </authorList>
    </citation>
    <scope>NUCLEOTIDE SEQUENCE [LARGE SCALE GENOMIC DNA]</scope>
    <source>
        <strain evidence="3">F 1598</strain>
    </source>
</reference>
<proteinExistence type="predicted"/>
<dbReference type="InParanoid" id="A0A0C3F9K8"/>
<evidence type="ECO:0000313" key="2">
    <source>
        <dbReference type="EMBL" id="KIM81340.1"/>
    </source>
</evidence>
<dbReference type="InterPro" id="IPR046700">
    <property type="entry name" value="DUF6570"/>
</dbReference>
<feature type="non-terminal residue" evidence="2">
    <location>
        <position position="98"/>
    </location>
</feature>
<feature type="non-terminal residue" evidence="2">
    <location>
        <position position="1"/>
    </location>
</feature>
<evidence type="ECO:0000259" key="1">
    <source>
        <dbReference type="Pfam" id="PF20209"/>
    </source>
</evidence>
<organism evidence="2 3">
    <name type="scientific">Piloderma croceum (strain F 1598)</name>
    <dbReference type="NCBI Taxonomy" id="765440"/>
    <lineage>
        <taxon>Eukaryota</taxon>
        <taxon>Fungi</taxon>
        <taxon>Dikarya</taxon>
        <taxon>Basidiomycota</taxon>
        <taxon>Agaricomycotina</taxon>
        <taxon>Agaricomycetes</taxon>
        <taxon>Agaricomycetidae</taxon>
        <taxon>Atheliales</taxon>
        <taxon>Atheliaceae</taxon>
        <taxon>Piloderma</taxon>
    </lineage>
</organism>
<dbReference type="Pfam" id="PF20209">
    <property type="entry name" value="DUF6570"/>
    <property type="match status" value="1"/>
</dbReference>
<evidence type="ECO:0000313" key="3">
    <source>
        <dbReference type="Proteomes" id="UP000054166"/>
    </source>
</evidence>